<dbReference type="STRING" id="74969.FAD_0714"/>
<accession>A0A1V0N385</accession>
<dbReference type="RefSeq" id="WP_081141835.1">
    <property type="nucleotide sequence ID" value="NZ_CP015363.1"/>
</dbReference>
<dbReference type="EMBL" id="CP015363">
    <property type="protein sequence ID" value="ARD84620.1"/>
    <property type="molecule type" value="Genomic_DNA"/>
</dbReference>
<feature type="region of interest" description="Disordered" evidence="1">
    <location>
        <begin position="1"/>
        <end position="21"/>
    </location>
</feature>
<organism evidence="2 3">
    <name type="scientific">Ferroplasma acidiphilum</name>
    <dbReference type="NCBI Taxonomy" id="74969"/>
    <lineage>
        <taxon>Archaea</taxon>
        <taxon>Methanobacteriati</taxon>
        <taxon>Thermoplasmatota</taxon>
        <taxon>Thermoplasmata</taxon>
        <taxon>Thermoplasmatales</taxon>
        <taxon>Ferroplasmaceae</taxon>
        <taxon>Ferroplasma</taxon>
    </lineage>
</organism>
<dbReference type="Proteomes" id="UP000192050">
    <property type="component" value="Chromosome"/>
</dbReference>
<evidence type="ECO:0000313" key="2">
    <source>
        <dbReference type="EMBL" id="ARD84620.1"/>
    </source>
</evidence>
<reference evidence="2 3" key="1">
    <citation type="submission" date="2011-10" db="EMBL/GenBank/DDBJ databases">
        <title>Metabolic and evolutionary patterns in the extreme acidophile Ferroplasma acidiphilum.</title>
        <authorList>
            <person name="Golyshina O.V."/>
            <person name="Kozyavkin S.A."/>
            <person name="Tatusov R.L."/>
            <person name="Slesarev A.I."/>
            <person name="Golyshin P.N."/>
        </authorList>
    </citation>
    <scope>NUCLEOTIDE SEQUENCE [LARGE SCALE GENOMIC DNA]</scope>
    <source>
        <strain evidence="3">Y</strain>
    </source>
</reference>
<evidence type="ECO:0000313" key="3">
    <source>
        <dbReference type="Proteomes" id="UP000192050"/>
    </source>
</evidence>
<gene>
    <name evidence="2" type="ORF">FAD_0714</name>
</gene>
<evidence type="ECO:0000256" key="1">
    <source>
        <dbReference type="SAM" id="MobiDB-lite"/>
    </source>
</evidence>
<dbReference type="GeneID" id="84217337"/>
<protein>
    <submittedName>
        <fullName evidence="2">Succinate dehydrogenase, subunit D</fullName>
    </submittedName>
</protein>
<name>A0A1V0N385_9ARCH</name>
<proteinExistence type="predicted"/>
<dbReference type="KEGG" id="fai:FAD_0714"/>
<keyword evidence="3" id="KW-1185">Reference proteome</keyword>
<dbReference type="AlphaFoldDB" id="A0A1V0N385"/>
<dbReference type="OrthoDB" id="57106at2157"/>
<sequence length="120" mass="13732">MNYDDLLKGTEITGKSEIPPRPGEAPFATEIYYKKDDLFYGKLHVRKLNNAMYLSVISKIPFNWKQLVGDMKFSGTMVDSAGGLLWLKESEKTLAQDLAYIEQYLTDMKNKDAKNKDSKK</sequence>